<evidence type="ECO:0000256" key="1">
    <source>
        <dbReference type="SAM" id="Phobius"/>
    </source>
</evidence>
<gene>
    <name evidence="2" type="ORF">SISSUDRAFT_410746</name>
</gene>
<name>A0A165YNU8_9AGAM</name>
<protein>
    <submittedName>
        <fullName evidence="2">Uncharacterized protein</fullName>
    </submittedName>
</protein>
<dbReference type="Proteomes" id="UP000076798">
    <property type="component" value="Unassembled WGS sequence"/>
</dbReference>
<evidence type="ECO:0000313" key="3">
    <source>
        <dbReference type="Proteomes" id="UP000076798"/>
    </source>
</evidence>
<evidence type="ECO:0000313" key="2">
    <source>
        <dbReference type="EMBL" id="KZT33444.1"/>
    </source>
</evidence>
<proteinExistence type="predicted"/>
<organism evidence="2 3">
    <name type="scientific">Sistotremastrum suecicum HHB10207 ss-3</name>
    <dbReference type="NCBI Taxonomy" id="1314776"/>
    <lineage>
        <taxon>Eukaryota</taxon>
        <taxon>Fungi</taxon>
        <taxon>Dikarya</taxon>
        <taxon>Basidiomycota</taxon>
        <taxon>Agaricomycotina</taxon>
        <taxon>Agaricomycetes</taxon>
        <taxon>Sistotremastrales</taxon>
        <taxon>Sistotremastraceae</taxon>
        <taxon>Sistotremastrum</taxon>
    </lineage>
</organism>
<keyword evidence="1" id="KW-0472">Membrane</keyword>
<dbReference type="EMBL" id="KV428241">
    <property type="protein sequence ID" value="KZT33444.1"/>
    <property type="molecule type" value="Genomic_DNA"/>
</dbReference>
<dbReference type="AlphaFoldDB" id="A0A165YNU8"/>
<accession>A0A165YNU8</accession>
<keyword evidence="1" id="KW-0812">Transmembrane</keyword>
<reference evidence="2 3" key="1">
    <citation type="journal article" date="2016" name="Mol. Biol. Evol.">
        <title>Comparative Genomics of Early-Diverging Mushroom-Forming Fungi Provides Insights into the Origins of Lignocellulose Decay Capabilities.</title>
        <authorList>
            <person name="Nagy L.G."/>
            <person name="Riley R."/>
            <person name="Tritt A."/>
            <person name="Adam C."/>
            <person name="Daum C."/>
            <person name="Floudas D."/>
            <person name="Sun H."/>
            <person name="Yadav J.S."/>
            <person name="Pangilinan J."/>
            <person name="Larsson K.H."/>
            <person name="Matsuura K."/>
            <person name="Barry K."/>
            <person name="Labutti K."/>
            <person name="Kuo R."/>
            <person name="Ohm R.A."/>
            <person name="Bhattacharya S.S."/>
            <person name="Shirouzu T."/>
            <person name="Yoshinaga Y."/>
            <person name="Martin F.M."/>
            <person name="Grigoriev I.V."/>
            <person name="Hibbett D.S."/>
        </authorList>
    </citation>
    <scope>NUCLEOTIDE SEQUENCE [LARGE SCALE GENOMIC DNA]</scope>
    <source>
        <strain evidence="2 3">HHB10207 ss-3</strain>
    </source>
</reference>
<sequence length="259" mass="30251">MTSPSKKLLEEKGTTGLISFGVPEEQTQRPPSNPWRLSLLLACWQILRRRWVHRREIDMACLLSAIVNLLIYTSLDFQAIAWSANKSPVVHNKRLDNRASHYIIRWKRLSFHFCRSSFSKSLLFHVLLAHRGPEDATASRHRLAYIAKVECRYDRARIRLFELPISRNHMRLIRLRKLFDLRLFLFVSSILITNFGLVICDRSGIRLFKLLLLTMKRISHSFDEHVRSLGHLFSVDSGSWLLVLEPTYATNRTNRSNSV</sequence>
<keyword evidence="3" id="KW-1185">Reference proteome</keyword>
<keyword evidence="1" id="KW-1133">Transmembrane helix</keyword>
<feature type="transmembrane region" description="Helical" evidence="1">
    <location>
        <begin position="181"/>
        <end position="200"/>
    </location>
</feature>